<keyword evidence="14" id="KW-0560">Oxidoreductase</keyword>
<dbReference type="GO" id="GO:0005886">
    <property type="term" value="C:plasma membrane"/>
    <property type="evidence" value="ECO:0007669"/>
    <property type="project" value="UniProtKB-SubCell"/>
</dbReference>
<evidence type="ECO:0000256" key="10">
    <source>
        <dbReference type="ARBA" id="ARBA00023075"/>
    </source>
</evidence>
<dbReference type="EMBL" id="UGPW01000001">
    <property type="protein sequence ID" value="STY87460.1"/>
    <property type="molecule type" value="Genomic_DNA"/>
</dbReference>
<dbReference type="GO" id="GO:0050136">
    <property type="term" value="F:NADH dehydrogenase (quinone) (non-electrogenic) activity"/>
    <property type="evidence" value="ECO:0007669"/>
    <property type="project" value="UniProtKB-UniRule"/>
</dbReference>
<dbReference type="PANTHER" id="PTHR11434">
    <property type="entry name" value="NADH-UBIQUINONE OXIDOREDUCTASE SUBUNIT ND4L"/>
    <property type="match status" value="1"/>
</dbReference>
<sequence>MSSLQTATQTAELASLGVPAHHALIVSAILFVIGLVGVMARRNVLFMLMSLEIMMNAAALAFVVGSNIWGKADGQIMFIFVLTLAAAEAAIGLAILLQFYHRFRSLDVNRASELKG</sequence>
<gene>
    <name evidence="12 14" type="primary">nuoK</name>
    <name evidence="13" type="ORF">MOVS_07015</name>
    <name evidence="14" type="ORF">NCTC11227_01471</name>
</gene>
<comment type="similarity">
    <text evidence="3 12">Belongs to the complex I subunit 4L family.</text>
</comment>
<evidence type="ECO:0000256" key="11">
    <source>
        <dbReference type="ARBA" id="ARBA00023136"/>
    </source>
</evidence>
<keyword evidence="10 12" id="KW-0830">Ubiquinone</keyword>
<protein>
    <recommendedName>
        <fullName evidence="12">NADH-quinone oxidoreductase subunit K</fullName>
        <ecNumber evidence="12">7.1.1.-</ecNumber>
    </recommendedName>
    <alternativeName>
        <fullName evidence="12">NADH dehydrogenase I subunit K</fullName>
    </alternativeName>
    <alternativeName>
        <fullName evidence="12">NDH-1 subunit K</fullName>
    </alternativeName>
</protein>
<dbReference type="HAMAP" id="MF_01456">
    <property type="entry name" value="NDH1_NuoK"/>
    <property type="match status" value="1"/>
</dbReference>
<comment type="subcellular location">
    <subcellularLocation>
        <location evidence="12">Cell membrane</location>
        <topology evidence="12">Multi-pass membrane protein</topology>
    </subcellularLocation>
    <subcellularLocation>
        <location evidence="2">Membrane</location>
        <topology evidence="2">Multi-pass membrane protein</topology>
    </subcellularLocation>
</comment>
<keyword evidence="5 12" id="KW-0812">Transmembrane</keyword>
<feature type="transmembrane region" description="Helical" evidence="12">
    <location>
        <begin position="76"/>
        <end position="100"/>
    </location>
</feature>
<dbReference type="NCBIfam" id="NF004319">
    <property type="entry name" value="PRK05715.1-1"/>
    <property type="match status" value="1"/>
</dbReference>
<proteinExistence type="inferred from homology"/>
<dbReference type="GO" id="GO:0030964">
    <property type="term" value="C:NADH dehydrogenase complex"/>
    <property type="evidence" value="ECO:0007669"/>
    <property type="project" value="TreeGrafter"/>
</dbReference>
<dbReference type="Proteomes" id="UP000255102">
    <property type="component" value="Unassembled WGS sequence"/>
</dbReference>
<evidence type="ECO:0000256" key="9">
    <source>
        <dbReference type="ARBA" id="ARBA00023027"/>
    </source>
</evidence>
<dbReference type="FunFam" id="1.10.287.3510:FF:000001">
    <property type="entry name" value="NADH-quinone oxidoreductase subunit K"/>
    <property type="match status" value="1"/>
</dbReference>
<evidence type="ECO:0000256" key="4">
    <source>
        <dbReference type="ARBA" id="ARBA00022448"/>
    </source>
</evidence>
<keyword evidence="15" id="KW-1185">Reference proteome</keyword>
<keyword evidence="11 12" id="KW-0472">Membrane</keyword>
<dbReference type="EMBL" id="CP011158">
    <property type="protein sequence ID" value="ANB91765.1"/>
    <property type="molecule type" value="Genomic_DNA"/>
</dbReference>
<keyword evidence="4 12" id="KW-0813">Transport</keyword>
<dbReference type="InterPro" id="IPR001133">
    <property type="entry name" value="NADH_UbQ_OxRdtase_chain4L/K"/>
</dbReference>
<evidence type="ECO:0000313" key="13">
    <source>
        <dbReference type="EMBL" id="ANB91765.1"/>
    </source>
</evidence>
<dbReference type="RefSeq" id="WP_063514346.1">
    <property type="nucleotide sequence ID" value="NZ_CP011158.1"/>
</dbReference>
<dbReference type="GO" id="GO:0042773">
    <property type="term" value="P:ATP synthesis coupled electron transport"/>
    <property type="evidence" value="ECO:0007669"/>
    <property type="project" value="InterPro"/>
</dbReference>
<keyword evidence="6 12" id="KW-0874">Quinone</keyword>
<reference evidence="13 15" key="1">
    <citation type="submission" date="2015-04" db="EMBL/GenBank/DDBJ databases">
        <authorList>
            <person name="Calcutt M.J."/>
            <person name="Foecking M.F."/>
        </authorList>
    </citation>
    <scope>NUCLEOTIDE SEQUENCE [LARGE SCALE GENOMIC DNA]</scope>
    <source>
        <strain evidence="13 15">199/55</strain>
    </source>
</reference>
<keyword evidence="8 12" id="KW-1133">Transmembrane helix</keyword>
<keyword evidence="12" id="KW-1003">Cell membrane</keyword>
<dbReference type="NCBIfam" id="NF004320">
    <property type="entry name" value="PRK05715.1-2"/>
    <property type="match status" value="1"/>
</dbReference>
<comment type="subunit">
    <text evidence="12">NDH-1 is composed of 14 different subunits. Subunits NuoA, H, J, K, L, M, N constitute the membrane sector of the complex.</text>
</comment>
<reference evidence="14 16" key="2">
    <citation type="submission" date="2018-06" db="EMBL/GenBank/DDBJ databases">
        <authorList>
            <consortium name="Pathogen Informatics"/>
            <person name="Doyle S."/>
        </authorList>
    </citation>
    <scope>NUCLEOTIDE SEQUENCE [LARGE SCALE GENOMIC DNA]</scope>
    <source>
        <strain evidence="14 16">NCTC11227</strain>
    </source>
</reference>
<dbReference type="PANTHER" id="PTHR11434:SF16">
    <property type="entry name" value="NADH-UBIQUINONE OXIDOREDUCTASE CHAIN 4L"/>
    <property type="match status" value="1"/>
</dbReference>
<accession>A0A378PMU3</accession>
<dbReference type="Proteomes" id="UP000076765">
    <property type="component" value="Chromosome"/>
</dbReference>
<dbReference type="AlphaFoldDB" id="A0A378PMU3"/>
<dbReference type="GO" id="GO:0048038">
    <property type="term" value="F:quinone binding"/>
    <property type="evidence" value="ECO:0007669"/>
    <property type="project" value="UniProtKB-KW"/>
</dbReference>
<evidence type="ECO:0000313" key="15">
    <source>
        <dbReference type="Proteomes" id="UP000076765"/>
    </source>
</evidence>
<evidence type="ECO:0000256" key="7">
    <source>
        <dbReference type="ARBA" id="ARBA00022967"/>
    </source>
</evidence>
<dbReference type="EC" id="7.1.1.-" evidence="12"/>
<evidence type="ECO:0000256" key="12">
    <source>
        <dbReference type="HAMAP-Rule" id="MF_01456"/>
    </source>
</evidence>
<evidence type="ECO:0000256" key="2">
    <source>
        <dbReference type="ARBA" id="ARBA00004141"/>
    </source>
</evidence>
<dbReference type="KEGG" id="moi:MOVS_07015"/>
<evidence type="ECO:0000256" key="5">
    <source>
        <dbReference type="ARBA" id="ARBA00022692"/>
    </source>
</evidence>
<comment type="function">
    <text evidence="1 12">NDH-1 shuttles electrons from NADH, via FMN and iron-sulfur (Fe-S) centers, to quinones in the respiratory chain. The immediate electron acceptor for the enzyme in this species is believed to be ubiquinone. Couples the redox reaction to proton translocation (for every two electrons transferred, four hydrogen ions are translocated across the cytoplasmic membrane), and thus conserves the redox energy in a proton gradient.</text>
</comment>
<feature type="transmembrane region" description="Helical" evidence="12">
    <location>
        <begin position="45"/>
        <end position="64"/>
    </location>
</feature>
<comment type="catalytic activity">
    <reaction evidence="12">
        <text>a quinone + NADH + 5 H(+)(in) = a quinol + NAD(+) + 4 H(+)(out)</text>
        <dbReference type="Rhea" id="RHEA:57888"/>
        <dbReference type="ChEBI" id="CHEBI:15378"/>
        <dbReference type="ChEBI" id="CHEBI:24646"/>
        <dbReference type="ChEBI" id="CHEBI:57540"/>
        <dbReference type="ChEBI" id="CHEBI:57945"/>
        <dbReference type="ChEBI" id="CHEBI:132124"/>
    </reaction>
</comment>
<evidence type="ECO:0000313" key="14">
    <source>
        <dbReference type="EMBL" id="STY87460.1"/>
    </source>
</evidence>
<evidence type="ECO:0000256" key="1">
    <source>
        <dbReference type="ARBA" id="ARBA00002378"/>
    </source>
</evidence>
<dbReference type="Gene3D" id="1.10.287.3510">
    <property type="match status" value="1"/>
</dbReference>
<feature type="transmembrane region" description="Helical" evidence="12">
    <location>
        <begin position="20"/>
        <end position="38"/>
    </location>
</feature>
<keyword evidence="7 12" id="KW-1278">Translocase</keyword>
<evidence type="ECO:0000256" key="8">
    <source>
        <dbReference type="ARBA" id="ARBA00022989"/>
    </source>
</evidence>
<evidence type="ECO:0000313" key="16">
    <source>
        <dbReference type="Proteomes" id="UP000255102"/>
    </source>
</evidence>
<organism evidence="14 16">
    <name type="scientific">Moraxella ovis</name>
    <dbReference type="NCBI Taxonomy" id="29433"/>
    <lineage>
        <taxon>Bacteria</taxon>
        <taxon>Pseudomonadati</taxon>
        <taxon>Pseudomonadota</taxon>
        <taxon>Gammaproteobacteria</taxon>
        <taxon>Moraxellales</taxon>
        <taxon>Moraxellaceae</taxon>
        <taxon>Moraxella</taxon>
    </lineage>
</organism>
<name>A0A378PMU3_9GAMM</name>
<dbReference type="Pfam" id="PF00420">
    <property type="entry name" value="Oxidored_q2"/>
    <property type="match status" value="1"/>
</dbReference>
<dbReference type="InterPro" id="IPR039428">
    <property type="entry name" value="NUOK/Mnh_C1-like"/>
</dbReference>
<evidence type="ECO:0000256" key="3">
    <source>
        <dbReference type="ARBA" id="ARBA00010519"/>
    </source>
</evidence>
<keyword evidence="9 12" id="KW-0520">NAD</keyword>
<evidence type="ECO:0000256" key="6">
    <source>
        <dbReference type="ARBA" id="ARBA00022719"/>
    </source>
</evidence>
<dbReference type="STRING" id="29433.MOVS_07015"/>